<accession>A0A158JN69</accession>
<dbReference type="OrthoDB" id="9814116at2"/>
<evidence type="ECO:0000256" key="1">
    <source>
        <dbReference type="SAM" id="Phobius"/>
    </source>
</evidence>
<dbReference type="Pfam" id="PF14373">
    <property type="entry name" value="Imm_superinfect"/>
    <property type="match status" value="1"/>
</dbReference>
<evidence type="ECO:0000313" key="3">
    <source>
        <dbReference type="Proteomes" id="UP000054770"/>
    </source>
</evidence>
<proteinExistence type="predicted"/>
<dbReference type="EMBL" id="FCON02000045">
    <property type="protein sequence ID" value="SAL70352.1"/>
    <property type="molecule type" value="Genomic_DNA"/>
</dbReference>
<organism evidence="2 3">
    <name type="scientific">Caballeronia choica</name>
    <dbReference type="NCBI Taxonomy" id="326476"/>
    <lineage>
        <taxon>Bacteria</taxon>
        <taxon>Pseudomonadati</taxon>
        <taxon>Pseudomonadota</taxon>
        <taxon>Betaproteobacteria</taxon>
        <taxon>Burkholderiales</taxon>
        <taxon>Burkholderiaceae</taxon>
        <taxon>Caballeronia</taxon>
    </lineage>
</organism>
<evidence type="ECO:0000313" key="2">
    <source>
        <dbReference type="EMBL" id="SAL70352.1"/>
    </source>
</evidence>
<keyword evidence="1" id="KW-0812">Transmembrane</keyword>
<name>A0A158JN69_9BURK</name>
<dbReference type="InterPro" id="IPR016410">
    <property type="entry name" value="Phage_imm"/>
</dbReference>
<reference evidence="2" key="1">
    <citation type="submission" date="2016-01" db="EMBL/GenBank/DDBJ databases">
        <authorList>
            <person name="Peeters C."/>
        </authorList>
    </citation>
    <scope>NUCLEOTIDE SEQUENCE [LARGE SCALE GENOMIC DNA]</scope>
    <source>
        <strain evidence="2">LMG 22940</strain>
    </source>
</reference>
<dbReference type="RefSeq" id="WP_087646122.1">
    <property type="nucleotide sequence ID" value="NZ_FCON02000045.1"/>
</dbReference>
<keyword evidence="1" id="KW-0472">Membrane</keyword>
<sequence>MLKLLEAVAYLAALLLYLAPAIIADMRKREDALAITVVNVLLGWTVVGWVAALVWARHPVSERRLTRAAKRTRRAIARVTIGAIVARARASGSGGR</sequence>
<dbReference type="Proteomes" id="UP000054770">
    <property type="component" value="Unassembled WGS sequence"/>
</dbReference>
<feature type="transmembrane region" description="Helical" evidence="1">
    <location>
        <begin position="33"/>
        <end position="56"/>
    </location>
</feature>
<comment type="caution">
    <text evidence="2">The sequence shown here is derived from an EMBL/GenBank/DDBJ whole genome shotgun (WGS) entry which is preliminary data.</text>
</comment>
<keyword evidence="1" id="KW-1133">Transmembrane helix</keyword>
<gene>
    <name evidence="2" type="ORF">AWB68_04037</name>
</gene>
<protein>
    <submittedName>
        <fullName evidence="2">Immunity protein</fullName>
    </submittedName>
</protein>
<keyword evidence="3" id="KW-1185">Reference proteome</keyword>
<dbReference type="AlphaFoldDB" id="A0A158JN69"/>